<dbReference type="RefSeq" id="WP_092115314.1">
    <property type="nucleotide sequence ID" value="NZ_FNTH01000001.1"/>
</dbReference>
<dbReference type="SUPFAM" id="SSF48452">
    <property type="entry name" value="TPR-like"/>
    <property type="match status" value="1"/>
</dbReference>
<dbReference type="InterPro" id="IPR011990">
    <property type="entry name" value="TPR-like_helical_dom_sf"/>
</dbReference>
<evidence type="ECO:0000313" key="1">
    <source>
        <dbReference type="EMBL" id="SEC48688.1"/>
    </source>
</evidence>
<organism evidence="1 2">
    <name type="scientific">Bradyrhizobium erythrophlei</name>
    <dbReference type="NCBI Taxonomy" id="1437360"/>
    <lineage>
        <taxon>Bacteria</taxon>
        <taxon>Pseudomonadati</taxon>
        <taxon>Pseudomonadota</taxon>
        <taxon>Alphaproteobacteria</taxon>
        <taxon>Hyphomicrobiales</taxon>
        <taxon>Nitrobacteraceae</taxon>
        <taxon>Bradyrhizobium</taxon>
    </lineage>
</organism>
<name>A0A1H4SX95_9BRAD</name>
<accession>A0A1H4SX95</accession>
<dbReference type="Pfam" id="PF13432">
    <property type="entry name" value="TPR_16"/>
    <property type="match status" value="2"/>
</dbReference>
<dbReference type="Gene3D" id="1.25.40.10">
    <property type="entry name" value="Tetratricopeptide repeat domain"/>
    <property type="match status" value="1"/>
</dbReference>
<reference evidence="1 2" key="1">
    <citation type="submission" date="2016-10" db="EMBL/GenBank/DDBJ databases">
        <authorList>
            <person name="de Groot N.N."/>
        </authorList>
    </citation>
    <scope>NUCLEOTIDE SEQUENCE [LARGE SCALE GENOMIC DNA]</scope>
    <source>
        <strain evidence="1 2">MT12</strain>
    </source>
</reference>
<proteinExistence type="predicted"/>
<dbReference type="OrthoDB" id="7559170at2"/>
<gene>
    <name evidence="1" type="ORF">SAMN05444164_1959</name>
</gene>
<evidence type="ECO:0008006" key="3">
    <source>
        <dbReference type="Google" id="ProtNLM"/>
    </source>
</evidence>
<dbReference type="EMBL" id="FNTH01000001">
    <property type="protein sequence ID" value="SEC48688.1"/>
    <property type="molecule type" value="Genomic_DNA"/>
</dbReference>
<dbReference type="Proteomes" id="UP000198992">
    <property type="component" value="Unassembled WGS sequence"/>
</dbReference>
<sequence length="245" mass="27506">MPVALVILLLDITLIYHASRTGRLQPWAFIILMVPLVGALAYIVVELVPEWWGGPAAAQARKRVANRIDPEKRYRELSDRLATSDTIANRAALAAECQTIGRFEEAEGHYDHVLRLPQGDDPAYALAKAQAQFARKLPAEALATLDALRERWPDFESAEGHLLYARSLAETGRLDEALEEYQAVTQYFPGAEARVRYGLLLQLVGRTAEARIVFNELLIQMRRAPKYLRDAQAEWLSIAEKQLSA</sequence>
<dbReference type="PIRSF" id="PIRSF030959">
    <property type="entry name" value="UCP030959"/>
    <property type="match status" value="1"/>
</dbReference>
<dbReference type="InterPro" id="IPR014562">
    <property type="entry name" value="UCP030959_TPR_rpt-cont"/>
</dbReference>
<dbReference type="AlphaFoldDB" id="A0A1H4SX95"/>
<protein>
    <recommendedName>
        <fullName evidence="3">Tetratricopeptide repeat-containing protein</fullName>
    </recommendedName>
</protein>
<evidence type="ECO:0000313" key="2">
    <source>
        <dbReference type="Proteomes" id="UP000198992"/>
    </source>
</evidence>